<proteinExistence type="predicted"/>
<dbReference type="Gene3D" id="2.130.10.10">
    <property type="entry name" value="YVTN repeat-like/Quinoprotein amine dehydrogenase"/>
    <property type="match status" value="2"/>
</dbReference>
<dbReference type="InterPro" id="IPR015943">
    <property type="entry name" value="WD40/YVTN_repeat-like_dom_sf"/>
</dbReference>
<dbReference type="InterPro" id="IPR001810">
    <property type="entry name" value="F-box_dom"/>
</dbReference>
<keyword evidence="1 3" id="KW-0853">WD repeat</keyword>
<dbReference type="PANTHER" id="PTHR22847">
    <property type="entry name" value="WD40 REPEAT PROTEIN"/>
    <property type="match status" value="1"/>
</dbReference>
<organism evidence="6 7">
    <name type="scientific">Euplotes crassus</name>
    <dbReference type="NCBI Taxonomy" id="5936"/>
    <lineage>
        <taxon>Eukaryota</taxon>
        <taxon>Sar</taxon>
        <taxon>Alveolata</taxon>
        <taxon>Ciliophora</taxon>
        <taxon>Intramacronucleata</taxon>
        <taxon>Spirotrichea</taxon>
        <taxon>Hypotrichia</taxon>
        <taxon>Euplotida</taxon>
        <taxon>Euplotidae</taxon>
        <taxon>Moneuplotes</taxon>
    </lineage>
</organism>
<dbReference type="EMBL" id="CAMPGE010004269">
    <property type="protein sequence ID" value="CAI2363119.1"/>
    <property type="molecule type" value="Genomic_DNA"/>
</dbReference>
<dbReference type="PROSITE" id="PS00678">
    <property type="entry name" value="WD_REPEATS_1"/>
    <property type="match status" value="1"/>
</dbReference>
<protein>
    <recommendedName>
        <fullName evidence="5">F-box domain-containing protein</fullName>
    </recommendedName>
</protein>
<dbReference type="GO" id="GO:0048188">
    <property type="term" value="C:Set1C/COMPASS complex"/>
    <property type="evidence" value="ECO:0007669"/>
    <property type="project" value="TreeGrafter"/>
</dbReference>
<dbReference type="InterPro" id="IPR019775">
    <property type="entry name" value="WD40_repeat_CS"/>
</dbReference>
<dbReference type="InterPro" id="IPR036047">
    <property type="entry name" value="F-box-like_dom_sf"/>
</dbReference>
<name>A0AAD1X6Y9_EUPCR</name>
<dbReference type="PANTHER" id="PTHR22847:SF637">
    <property type="entry name" value="WD REPEAT DOMAIN 5B"/>
    <property type="match status" value="1"/>
</dbReference>
<feature type="compositionally biased region" description="Basic and acidic residues" evidence="4">
    <location>
        <begin position="11"/>
        <end position="21"/>
    </location>
</feature>
<dbReference type="GO" id="GO:0042393">
    <property type="term" value="F:histone binding"/>
    <property type="evidence" value="ECO:0007669"/>
    <property type="project" value="TreeGrafter"/>
</dbReference>
<dbReference type="SMART" id="SM00320">
    <property type="entry name" value="WD40"/>
    <property type="match status" value="4"/>
</dbReference>
<gene>
    <name evidence="6" type="ORF">ECRASSUSDP1_LOCUS4449</name>
</gene>
<dbReference type="InterPro" id="IPR036322">
    <property type="entry name" value="WD40_repeat_dom_sf"/>
</dbReference>
<evidence type="ECO:0000313" key="7">
    <source>
        <dbReference type="Proteomes" id="UP001295684"/>
    </source>
</evidence>
<evidence type="ECO:0000313" key="6">
    <source>
        <dbReference type="EMBL" id="CAI2363119.1"/>
    </source>
</evidence>
<evidence type="ECO:0000256" key="1">
    <source>
        <dbReference type="ARBA" id="ARBA00022574"/>
    </source>
</evidence>
<dbReference type="InterPro" id="IPR001680">
    <property type="entry name" value="WD40_rpt"/>
</dbReference>
<dbReference type="SUPFAM" id="SSF50978">
    <property type="entry name" value="WD40 repeat-like"/>
    <property type="match status" value="1"/>
</dbReference>
<sequence length="579" mass="66688">METLGSSEVSEEIKSIPEIKQTKKSSIPVRQTKKSLASKKSVNLELQRLQSAPTMEEKKALESSLKLKRKKMSKQKIKKIRSNNDDKPAHNLSKISRWLHITIFMFLDEKDIIKCGGVCKSLFDSQNDEFIWKHRLINLRGINDFNSLYKHYCFTSKMHKERSQKGREYKLKCLRQINAGNLMKTKSQVLNIKLTGHTGKVTTVSGLGDYLASGGEDKKVKLWNVKKKSCKTFEDHKNWITRVNLIDDYLVSGGADGLVKVRPVEKFMGKEGSYKHPGYIKTITQIGNSRFLSHCSSGSIFVYDLFTHKKFELDMEEEEEKKSDFGFDSISHNDNIFLGANGSTSECVLRDMNNDFKPFANFKIYEDEDDRPPVSRKDEIATKIVCKMISDNLICASDYRAIRIFDIRQPLESPVEEFKCPEHFSVKIKKSWAKDWTIFSPNKFKYCESKGILVAQFDGLKGIATFDLRSNKPLDIYTGHEMRYGAFDLGQNYLSNFVVTSGKDKCEQSEIKVWDITQPYKSHRKHFRFKPCLKATIKKLKFWNDNIICVDKSSDICVMSFGDFKSERNLMRSNMIISG</sequence>
<dbReference type="SUPFAM" id="SSF81383">
    <property type="entry name" value="F-box domain"/>
    <property type="match status" value="1"/>
</dbReference>
<dbReference type="Pfam" id="PF00400">
    <property type="entry name" value="WD40"/>
    <property type="match status" value="2"/>
</dbReference>
<feature type="domain" description="F-box" evidence="5">
    <location>
        <begin position="101"/>
        <end position="136"/>
    </location>
</feature>
<feature type="region of interest" description="Disordered" evidence="4">
    <location>
        <begin position="1"/>
        <end position="34"/>
    </location>
</feature>
<reference evidence="6" key="1">
    <citation type="submission" date="2023-07" db="EMBL/GenBank/DDBJ databases">
        <authorList>
            <consortium name="AG Swart"/>
            <person name="Singh M."/>
            <person name="Singh A."/>
            <person name="Seah K."/>
            <person name="Emmerich C."/>
        </authorList>
    </citation>
    <scope>NUCLEOTIDE SEQUENCE</scope>
    <source>
        <strain evidence="6">DP1</strain>
    </source>
</reference>
<dbReference type="PROSITE" id="PS50294">
    <property type="entry name" value="WD_REPEATS_REGION"/>
    <property type="match status" value="1"/>
</dbReference>
<evidence type="ECO:0000256" key="2">
    <source>
        <dbReference type="ARBA" id="ARBA00022737"/>
    </source>
</evidence>
<keyword evidence="7" id="KW-1185">Reference proteome</keyword>
<evidence type="ECO:0000259" key="5">
    <source>
        <dbReference type="Pfam" id="PF12937"/>
    </source>
</evidence>
<feature type="repeat" description="WD" evidence="3">
    <location>
        <begin position="194"/>
        <end position="233"/>
    </location>
</feature>
<dbReference type="PROSITE" id="PS50082">
    <property type="entry name" value="WD_REPEATS_2"/>
    <property type="match status" value="1"/>
</dbReference>
<dbReference type="Pfam" id="PF12937">
    <property type="entry name" value="F-box-like"/>
    <property type="match status" value="1"/>
</dbReference>
<dbReference type="AlphaFoldDB" id="A0AAD1X6Y9"/>
<comment type="caution">
    <text evidence="6">The sequence shown here is derived from an EMBL/GenBank/DDBJ whole genome shotgun (WGS) entry which is preliminary data.</text>
</comment>
<accession>A0AAD1X6Y9</accession>
<evidence type="ECO:0000256" key="4">
    <source>
        <dbReference type="SAM" id="MobiDB-lite"/>
    </source>
</evidence>
<evidence type="ECO:0000256" key="3">
    <source>
        <dbReference type="PROSITE-ProRule" id="PRU00221"/>
    </source>
</evidence>
<keyword evidence="2" id="KW-0677">Repeat</keyword>
<dbReference type="Proteomes" id="UP001295684">
    <property type="component" value="Unassembled WGS sequence"/>
</dbReference>